<name>A9A6T7_METM6</name>
<sequence>MSLDEKELKILVNSFMSFEYVSLQNDVLMFLAKDVNVDFKSIWITNRLRRLVSIKPELYPIYIKVTGDKDSFKEFMAALENNRVKEVKDNG</sequence>
<organism evidence="1">
    <name type="scientific">Methanococcus maripaludis (strain C6 / ATCC BAA-1332)</name>
    <dbReference type="NCBI Taxonomy" id="444158"/>
    <lineage>
        <taxon>Archaea</taxon>
        <taxon>Methanobacteriati</taxon>
        <taxon>Methanobacteriota</taxon>
        <taxon>Methanomada group</taxon>
        <taxon>Methanococci</taxon>
        <taxon>Methanococcales</taxon>
        <taxon>Methanococcaceae</taxon>
        <taxon>Methanococcus</taxon>
    </lineage>
</organism>
<dbReference type="eggNOG" id="arCOG09522">
    <property type="taxonomic scope" value="Archaea"/>
</dbReference>
<dbReference type="EMBL" id="CP000867">
    <property type="protein sequence ID" value="ABX01365.1"/>
    <property type="molecule type" value="Genomic_DNA"/>
</dbReference>
<dbReference type="KEGG" id="mmx:MmarC6_0548"/>
<dbReference type="AlphaFoldDB" id="A9A6T7"/>
<evidence type="ECO:0000313" key="1">
    <source>
        <dbReference type="EMBL" id="ABX01365.1"/>
    </source>
</evidence>
<proteinExistence type="predicted"/>
<dbReference type="HOGENOM" id="CLU_187352_0_0_2"/>
<protein>
    <submittedName>
        <fullName evidence="1">Uncharacterized protein</fullName>
    </submittedName>
</protein>
<accession>A9A6T7</accession>
<gene>
    <name evidence="1" type="ordered locus">MmarC6_0548</name>
</gene>
<dbReference type="STRING" id="444158.MmarC6_0548"/>
<reference evidence="1" key="1">
    <citation type="submission" date="2007-10" db="EMBL/GenBank/DDBJ databases">
        <title>Complete sequence of Methanococcus maripaludis C6.</title>
        <authorList>
            <consortium name="US DOE Joint Genome Institute"/>
            <person name="Copeland A."/>
            <person name="Lucas S."/>
            <person name="Lapidus A."/>
            <person name="Barry K."/>
            <person name="Glavina del Rio T."/>
            <person name="Dalin E."/>
            <person name="Tice H."/>
            <person name="Pitluck S."/>
            <person name="Clum A."/>
            <person name="Schmutz J."/>
            <person name="Larimer F."/>
            <person name="Land M."/>
            <person name="Hauser L."/>
            <person name="Kyrpides N."/>
            <person name="Mikhailova N."/>
            <person name="Sieprawska-Lupa M."/>
            <person name="Whitman W.B."/>
            <person name="Richardson P."/>
        </authorList>
    </citation>
    <scope>NUCLEOTIDE SEQUENCE [LARGE SCALE GENOMIC DNA]</scope>
    <source>
        <strain evidence="1">C6</strain>
    </source>
</reference>